<feature type="compositionally biased region" description="Basic and acidic residues" evidence="1">
    <location>
        <begin position="40"/>
        <end position="54"/>
    </location>
</feature>
<evidence type="ECO:0000313" key="2">
    <source>
        <dbReference type="EMBL" id="GLZ78547.1"/>
    </source>
</evidence>
<comment type="caution">
    <text evidence="2">The sequence shown here is derived from an EMBL/GenBank/DDBJ whole genome shotgun (WGS) entry which is preliminary data.</text>
</comment>
<accession>A0A9W6W3U5</accession>
<reference evidence="2" key="1">
    <citation type="submission" date="2023-03" db="EMBL/GenBank/DDBJ databases">
        <title>Actinorhabdospora filicis NBRC 111898.</title>
        <authorList>
            <person name="Ichikawa N."/>
            <person name="Sato H."/>
            <person name="Tonouchi N."/>
        </authorList>
    </citation>
    <scope>NUCLEOTIDE SEQUENCE</scope>
    <source>
        <strain evidence="2">NBRC 111898</strain>
    </source>
</reference>
<protein>
    <submittedName>
        <fullName evidence="2">Uncharacterized protein</fullName>
    </submittedName>
</protein>
<proteinExistence type="predicted"/>
<dbReference type="Proteomes" id="UP001165079">
    <property type="component" value="Unassembled WGS sequence"/>
</dbReference>
<sequence length="167" mass="18177">MTNGEMAAALARAGLLFITRIHGEVRRPALPPGHSPASARPEHGRFDSPPHEVADVDEPGMVGKVNAGWYRMAVEHGLFGEDREFLFAADYSTSAAEYVQGWVRVRLLDEWDLAGSGVEQLRSPMGALLTHRFVPEFTVLSLDGRVLMNTTVWGNGAISTIAIRPPG</sequence>
<evidence type="ECO:0000313" key="3">
    <source>
        <dbReference type="Proteomes" id="UP001165079"/>
    </source>
</evidence>
<keyword evidence="3" id="KW-1185">Reference proteome</keyword>
<feature type="region of interest" description="Disordered" evidence="1">
    <location>
        <begin position="27"/>
        <end position="58"/>
    </location>
</feature>
<dbReference type="EMBL" id="BSTX01000002">
    <property type="protein sequence ID" value="GLZ78547.1"/>
    <property type="molecule type" value="Genomic_DNA"/>
</dbReference>
<organism evidence="2 3">
    <name type="scientific">Actinorhabdospora filicis</name>
    <dbReference type="NCBI Taxonomy" id="1785913"/>
    <lineage>
        <taxon>Bacteria</taxon>
        <taxon>Bacillati</taxon>
        <taxon>Actinomycetota</taxon>
        <taxon>Actinomycetes</taxon>
        <taxon>Micromonosporales</taxon>
        <taxon>Micromonosporaceae</taxon>
        <taxon>Actinorhabdospora</taxon>
    </lineage>
</organism>
<gene>
    <name evidence="2" type="ORF">Afil01_33540</name>
</gene>
<evidence type="ECO:0000256" key="1">
    <source>
        <dbReference type="SAM" id="MobiDB-lite"/>
    </source>
</evidence>
<dbReference type="AlphaFoldDB" id="A0A9W6W3U5"/>
<name>A0A9W6W3U5_9ACTN</name>
<dbReference type="RefSeq" id="WP_285663699.1">
    <property type="nucleotide sequence ID" value="NZ_BSTX01000002.1"/>
</dbReference>